<evidence type="ECO:0000313" key="1">
    <source>
        <dbReference type="EMBL" id="GAN43548.1"/>
    </source>
</evidence>
<dbReference type="OrthoDB" id="283948at2"/>
<dbReference type="STRING" id="1475481.GCA_000953855_02719"/>
<reference evidence="1" key="1">
    <citation type="submission" date="2015-03" db="EMBL/GenBank/DDBJ databases">
        <title>Draft genome sequence of Mizugakiibacter sediminis skMP5.</title>
        <authorList>
            <person name="Watanabe T."/>
            <person name="Kojima H."/>
            <person name="Fukui M."/>
        </authorList>
    </citation>
    <scope>NUCLEOTIDE SEQUENCE</scope>
    <source>
        <strain evidence="1">SkMP5</strain>
    </source>
</reference>
<accession>A0A0K8QRQ9</accession>
<dbReference type="RefSeq" id="WP_062537897.1">
    <property type="nucleotide sequence ID" value="NZ_DF970265.1"/>
</dbReference>
<proteinExistence type="predicted"/>
<evidence type="ECO:0008006" key="4">
    <source>
        <dbReference type="Google" id="ProtNLM"/>
    </source>
</evidence>
<dbReference type="AlphaFoldDB" id="A0A0K8QRQ9"/>
<dbReference type="EMBL" id="DF970265">
    <property type="protein sequence ID" value="GAP67346.1"/>
    <property type="molecule type" value="Genomic_DNA"/>
</dbReference>
<evidence type="ECO:0000313" key="2">
    <source>
        <dbReference type="EMBL" id="GAP67346.1"/>
    </source>
</evidence>
<protein>
    <recommendedName>
        <fullName evidence="4">Phage baseplate protein</fullName>
    </recommendedName>
</protein>
<name>A0A0K8QRQ9_9GAMM</name>
<dbReference type="EMBL" id="DF952378">
    <property type="protein sequence ID" value="GAN43548.1"/>
    <property type="molecule type" value="Genomic_DNA"/>
</dbReference>
<organism evidence="2">
    <name type="scientific">Mizugakiibacter sediminis</name>
    <dbReference type="NCBI Taxonomy" id="1475481"/>
    <lineage>
        <taxon>Bacteria</taxon>
        <taxon>Pseudomonadati</taxon>
        <taxon>Pseudomonadota</taxon>
        <taxon>Gammaproteobacteria</taxon>
        <taxon>Lysobacterales</taxon>
        <taxon>Rhodanobacteraceae</taxon>
        <taxon>Mizugakiibacter</taxon>
    </lineage>
</organism>
<evidence type="ECO:0000313" key="3">
    <source>
        <dbReference type="Proteomes" id="UP000253740"/>
    </source>
</evidence>
<reference evidence="2" key="2">
    <citation type="submission" date="2015-08" db="EMBL/GenBank/DDBJ databases">
        <title>Complete DNA Sequence of Pseudomonas syringae pv. actinidiae, the Causal Agent of Kiwifruit Canker Disease.</title>
        <authorList>
            <person name="Rikkerink E.H.A."/>
            <person name="Fineran P.C."/>
        </authorList>
    </citation>
    <scope>NUCLEOTIDE SEQUENCE</scope>
    <source>
        <strain evidence="2">SkMP5</strain>
    </source>
</reference>
<sequence length="246" mass="26606">MRTPTPAQLLEVWERGSDQSAAARARLLCGVACDDLDAAAQAALPLGQRDARLLELRARLFGPEVTGTATCPRCVTAVEATFRCSDLQACAGTDAAAAGERTLWTTGARVRYRLPAGADLEALAAHADVAAARDDLLARCVLDAEWDGAPCAPRELPPPVVDALAQAMAEADPQADLRLAFACPECGHAWELTFDIASFLWQELDVWAQRLLRDVDALARAYHWREADILALSPRRRQAYLELCAS</sequence>
<dbReference type="HOGENOM" id="CLU_076891_0_0_6"/>
<dbReference type="Proteomes" id="UP000253740">
    <property type="component" value="Unassembled WGS sequence"/>
</dbReference>
<gene>
    <name evidence="1" type="ORF">MBSD_0052</name>
    <name evidence="2" type="ORF">MBSD_n2667</name>
</gene>
<keyword evidence="3" id="KW-1185">Reference proteome</keyword>